<dbReference type="HOGENOM" id="CLU_2961601_0_0_1"/>
<accession>A0A0C3SD73</accession>
<evidence type="ECO:0000313" key="1">
    <source>
        <dbReference type="EMBL" id="KIP09430.1"/>
    </source>
</evidence>
<sequence>MSYNGRRYPTAEHRFQISGHHPRLAEHIRGLPSPHEALRRRVVCAASSAAAIASGLTQT</sequence>
<dbReference type="OrthoDB" id="206452at2759"/>
<proteinExistence type="predicted"/>
<dbReference type="EMBL" id="KN840466">
    <property type="protein sequence ID" value="KIP09430.1"/>
    <property type="molecule type" value="Genomic_DNA"/>
</dbReference>
<organism evidence="1 2">
    <name type="scientific">Phlebiopsis gigantea (strain 11061_1 CR5-6)</name>
    <name type="common">White-rot fungus</name>
    <name type="synonym">Peniophora gigantea</name>
    <dbReference type="NCBI Taxonomy" id="745531"/>
    <lineage>
        <taxon>Eukaryota</taxon>
        <taxon>Fungi</taxon>
        <taxon>Dikarya</taxon>
        <taxon>Basidiomycota</taxon>
        <taxon>Agaricomycotina</taxon>
        <taxon>Agaricomycetes</taxon>
        <taxon>Polyporales</taxon>
        <taxon>Phanerochaetaceae</taxon>
        <taxon>Phlebiopsis</taxon>
    </lineage>
</organism>
<name>A0A0C3SD73_PHLG1</name>
<gene>
    <name evidence="1" type="ORF">PHLGIDRAFT_323145</name>
</gene>
<protein>
    <submittedName>
        <fullName evidence="1">Uncharacterized protein</fullName>
    </submittedName>
</protein>
<dbReference type="Proteomes" id="UP000053257">
    <property type="component" value="Unassembled WGS sequence"/>
</dbReference>
<evidence type="ECO:0000313" key="2">
    <source>
        <dbReference type="Proteomes" id="UP000053257"/>
    </source>
</evidence>
<dbReference type="AlphaFoldDB" id="A0A0C3SD73"/>
<reference evidence="1 2" key="1">
    <citation type="journal article" date="2014" name="PLoS Genet.">
        <title>Analysis of the Phlebiopsis gigantea genome, transcriptome and secretome provides insight into its pioneer colonization strategies of wood.</title>
        <authorList>
            <person name="Hori C."/>
            <person name="Ishida T."/>
            <person name="Igarashi K."/>
            <person name="Samejima M."/>
            <person name="Suzuki H."/>
            <person name="Master E."/>
            <person name="Ferreira P."/>
            <person name="Ruiz-Duenas F.J."/>
            <person name="Held B."/>
            <person name="Canessa P."/>
            <person name="Larrondo L.F."/>
            <person name="Schmoll M."/>
            <person name="Druzhinina I.S."/>
            <person name="Kubicek C.P."/>
            <person name="Gaskell J.A."/>
            <person name="Kersten P."/>
            <person name="St John F."/>
            <person name="Glasner J."/>
            <person name="Sabat G."/>
            <person name="Splinter BonDurant S."/>
            <person name="Syed K."/>
            <person name="Yadav J."/>
            <person name="Mgbeahuruike A.C."/>
            <person name="Kovalchuk A."/>
            <person name="Asiegbu F.O."/>
            <person name="Lackner G."/>
            <person name="Hoffmeister D."/>
            <person name="Rencoret J."/>
            <person name="Gutierrez A."/>
            <person name="Sun H."/>
            <person name="Lindquist E."/>
            <person name="Barry K."/>
            <person name="Riley R."/>
            <person name="Grigoriev I.V."/>
            <person name="Henrissat B."/>
            <person name="Kues U."/>
            <person name="Berka R.M."/>
            <person name="Martinez A.T."/>
            <person name="Covert S.F."/>
            <person name="Blanchette R.A."/>
            <person name="Cullen D."/>
        </authorList>
    </citation>
    <scope>NUCLEOTIDE SEQUENCE [LARGE SCALE GENOMIC DNA]</scope>
    <source>
        <strain evidence="1 2">11061_1 CR5-6</strain>
    </source>
</reference>
<keyword evidence="2" id="KW-1185">Reference proteome</keyword>